<feature type="signal peptide" evidence="1">
    <location>
        <begin position="1"/>
        <end position="21"/>
    </location>
</feature>
<dbReference type="Proteomes" id="UP000625631">
    <property type="component" value="Unassembled WGS sequence"/>
</dbReference>
<dbReference type="EMBL" id="JAEDAE010000001">
    <property type="protein sequence ID" value="MBH8556640.1"/>
    <property type="molecule type" value="Genomic_DNA"/>
</dbReference>
<feature type="chain" id="PRO_5046345246" description="Lipoprotein" evidence="1">
    <location>
        <begin position="22"/>
        <end position="152"/>
    </location>
</feature>
<evidence type="ECO:0008006" key="4">
    <source>
        <dbReference type="Google" id="ProtNLM"/>
    </source>
</evidence>
<keyword evidence="1" id="KW-0732">Signal</keyword>
<proteinExistence type="predicted"/>
<comment type="caution">
    <text evidence="2">The sequence shown here is derived from an EMBL/GenBank/DDBJ whole genome shotgun (WGS) entry which is preliminary data.</text>
</comment>
<reference evidence="2 3" key="1">
    <citation type="submission" date="2020-12" db="EMBL/GenBank/DDBJ databases">
        <title>Hymenobacter sp.</title>
        <authorList>
            <person name="Kim M.K."/>
        </authorList>
    </citation>
    <scope>NUCLEOTIDE SEQUENCE [LARGE SCALE GENOMIC DNA]</scope>
    <source>
        <strain evidence="2 3">BT442</strain>
    </source>
</reference>
<keyword evidence="3" id="KW-1185">Reference proteome</keyword>
<dbReference type="PROSITE" id="PS51257">
    <property type="entry name" value="PROKAR_LIPOPROTEIN"/>
    <property type="match status" value="1"/>
</dbReference>
<evidence type="ECO:0000313" key="3">
    <source>
        <dbReference type="Proteomes" id="UP000625631"/>
    </source>
</evidence>
<evidence type="ECO:0000313" key="2">
    <source>
        <dbReference type="EMBL" id="MBH8556640.1"/>
    </source>
</evidence>
<dbReference type="RefSeq" id="WP_198070344.1">
    <property type="nucleotide sequence ID" value="NZ_JAEDAD010000006.1"/>
</dbReference>
<accession>A0ABS0Q1V8</accession>
<name>A0ABS0Q1V8_9BACT</name>
<sequence>MKSLLKNALRAAAVASASLLAACSSPNKPIAENGAASPASAAEMALMNQHDSLMAQTSQLYELKAKLSGYHSEAPAPYIHGLLAADKAMMSWMHQYKAPDTTAAPATRLAYFQQQKLILDAVQRQYKATIDSATRFRAEHPAAGEVPPPASK</sequence>
<evidence type="ECO:0000256" key="1">
    <source>
        <dbReference type="SAM" id="SignalP"/>
    </source>
</evidence>
<protein>
    <recommendedName>
        <fullName evidence="4">Lipoprotein</fullName>
    </recommendedName>
</protein>
<gene>
    <name evidence="2" type="ORF">I7X13_01175</name>
</gene>
<organism evidence="2 3">
    <name type="scientific">Hymenobacter negativus</name>
    <dbReference type="NCBI Taxonomy" id="2795026"/>
    <lineage>
        <taxon>Bacteria</taxon>
        <taxon>Pseudomonadati</taxon>
        <taxon>Bacteroidota</taxon>
        <taxon>Cytophagia</taxon>
        <taxon>Cytophagales</taxon>
        <taxon>Hymenobacteraceae</taxon>
        <taxon>Hymenobacter</taxon>
    </lineage>
</organism>